<sequence length="649" mass="69533">MAAILLLLLAMPGAHAQREYYNWYFGQQAGLTFLTAPTALTNGTLRLNADMACLSDAAGTYQFTTDGQLVWNQLGQVMAGSSTLNAYPQQVMAVPQPGRPGRYYIFTNQNLITRGYRPGFTYSVVDMSANGGLGTVLPDSVVELPVVPRSNGGILITNFVAVRHANGRDLWLVAQNLARQYVSLLLTAQGLQRPAIISPGPRPAVVIDLPSLGQLKASADGKTLAMSTHQFPQGPFNSTSVTSVFYHEIAHFQPQSGTVTDSYVIPDTYPPGHYRVVNNQFSHFDGVGGLELSPDGSKLYVDTLFSREVWQYDLLAGPPAAVAASRTVVAQLQRPIIESYGSNLQMGVDGRIYLADNSSYLGRFELPNAAGAASGYHREAVSLTPSRFALKSLPRATNDLNLSPVVISGAGTVAAATGCAGSLVQFASSLSPFVTATAYEWNFGDPASGAANSAAGQAPAHRYAQPGRYTVTLRVTATSGQVFTTTQTVVVSPLPVATFALSDSTLCYGATRLLSPGPQPAGTTFRWQDGSTGPELRATQAGKYQVEITNAQGCRAQARTTLVAVDCPAPLPNIITPNGDRQNDSFVLPGQDPSHWNLTIYTRWGQRVYQREGYDNNWDGAGQAAGNYYYLLINPTSGQQLKGWLEVVK</sequence>
<dbReference type="SUPFAM" id="SSF75011">
    <property type="entry name" value="3-carboxy-cis,cis-mucoante lactonizing enzyme"/>
    <property type="match status" value="1"/>
</dbReference>
<dbReference type="InterPro" id="IPR000601">
    <property type="entry name" value="PKD_dom"/>
</dbReference>
<dbReference type="Pfam" id="PF13585">
    <property type="entry name" value="CHU_C"/>
    <property type="match status" value="1"/>
</dbReference>
<dbReference type="RefSeq" id="WP_241936517.1">
    <property type="nucleotide sequence ID" value="NZ_JALBGC010000003.1"/>
</dbReference>
<feature type="signal peptide" evidence="1">
    <location>
        <begin position="1"/>
        <end position="16"/>
    </location>
</feature>
<feature type="domain" description="PKD" evidence="2">
    <location>
        <begin position="428"/>
        <end position="491"/>
    </location>
</feature>
<dbReference type="InterPro" id="IPR013783">
    <property type="entry name" value="Ig-like_fold"/>
</dbReference>
<name>A0A9X1VHG6_9BACT</name>
<comment type="caution">
    <text evidence="3">The sequence shown here is derived from an EMBL/GenBank/DDBJ whole genome shotgun (WGS) entry which is preliminary data.</text>
</comment>
<evidence type="ECO:0000313" key="3">
    <source>
        <dbReference type="EMBL" id="MCI1188253.1"/>
    </source>
</evidence>
<dbReference type="Proteomes" id="UP001139193">
    <property type="component" value="Unassembled WGS sequence"/>
</dbReference>
<dbReference type="PROSITE" id="PS50093">
    <property type="entry name" value="PKD"/>
    <property type="match status" value="1"/>
</dbReference>
<protein>
    <submittedName>
        <fullName evidence="3">Gliding motility-associated C-terminal domain-containing protein</fullName>
    </submittedName>
</protein>
<proteinExistence type="predicted"/>
<dbReference type="InterPro" id="IPR022409">
    <property type="entry name" value="PKD/Chitinase_dom"/>
</dbReference>
<keyword evidence="1" id="KW-0732">Signal</keyword>
<dbReference type="SUPFAM" id="SSF49299">
    <property type="entry name" value="PKD domain"/>
    <property type="match status" value="1"/>
</dbReference>
<evidence type="ECO:0000256" key="1">
    <source>
        <dbReference type="SAM" id="SignalP"/>
    </source>
</evidence>
<gene>
    <name evidence="3" type="ORF">MON38_12555</name>
</gene>
<dbReference type="Pfam" id="PF18911">
    <property type="entry name" value="PKD_4"/>
    <property type="match status" value="1"/>
</dbReference>
<reference evidence="3" key="1">
    <citation type="submission" date="2022-03" db="EMBL/GenBank/DDBJ databases">
        <title>Bacterial whole genome sequence for Hymenobacter sp. DH14.</title>
        <authorList>
            <person name="Le V."/>
        </authorList>
    </citation>
    <scope>NUCLEOTIDE SEQUENCE</scope>
    <source>
        <strain evidence="3">DH14</strain>
    </source>
</reference>
<dbReference type="SMART" id="SM00089">
    <property type="entry name" value="PKD"/>
    <property type="match status" value="1"/>
</dbReference>
<feature type="chain" id="PRO_5040886083" evidence="1">
    <location>
        <begin position="17"/>
        <end position="649"/>
    </location>
</feature>
<dbReference type="EMBL" id="JALBGC010000003">
    <property type="protein sequence ID" value="MCI1188253.1"/>
    <property type="molecule type" value="Genomic_DNA"/>
</dbReference>
<evidence type="ECO:0000259" key="2">
    <source>
        <dbReference type="PROSITE" id="PS50093"/>
    </source>
</evidence>
<dbReference type="Gene3D" id="2.60.40.10">
    <property type="entry name" value="Immunoglobulins"/>
    <property type="match status" value="1"/>
</dbReference>
<dbReference type="InterPro" id="IPR035986">
    <property type="entry name" value="PKD_dom_sf"/>
</dbReference>
<organism evidence="3 4">
    <name type="scientific">Hymenobacter cyanobacteriorum</name>
    <dbReference type="NCBI Taxonomy" id="2926463"/>
    <lineage>
        <taxon>Bacteria</taxon>
        <taxon>Pseudomonadati</taxon>
        <taxon>Bacteroidota</taxon>
        <taxon>Cytophagia</taxon>
        <taxon>Cytophagales</taxon>
        <taxon>Hymenobacteraceae</taxon>
        <taxon>Hymenobacter</taxon>
    </lineage>
</organism>
<evidence type="ECO:0000313" key="4">
    <source>
        <dbReference type="Proteomes" id="UP001139193"/>
    </source>
</evidence>
<dbReference type="AlphaFoldDB" id="A0A9X1VHG6"/>
<accession>A0A9X1VHG6</accession>
<dbReference type="CDD" id="cd00146">
    <property type="entry name" value="PKD"/>
    <property type="match status" value="1"/>
</dbReference>
<keyword evidence="4" id="KW-1185">Reference proteome</keyword>